<dbReference type="InterPro" id="IPR004242">
    <property type="entry name" value="Transposase_21"/>
</dbReference>
<dbReference type="PANTHER" id="PTHR10775">
    <property type="entry name" value="OS08G0208400 PROTEIN"/>
    <property type="match status" value="1"/>
</dbReference>
<evidence type="ECO:0008006" key="3">
    <source>
        <dbReference type="Google" id="ProtNLM"/>
    </source>
</evidence>
<feature type="region of interest" description="Disordered" evidence="1">
    <location>
        <begin position="452"/>
        <end position="480"/>
    </location>
</feature>
<comment type="caution">
    <text evidence="2">The sequence shown here is derived from an EMBL/GenBank/DDBJ whole genome shotgun (WGS) entry which is preliminary data.</text>
</comment>
<gene>
    <name evidence="2" type="ORF">Tci_437194</name>
</gene>
<accession>A0A699HU85</accession>
<name>A0A699HU85_TANCI</name>
<dbReference type="PANTHER" id="PTHR10775:SF185">
    <property type="entry name" value="OS08G0208400 PROTEIN"/>
    <property type="match status" value="1"/>
</dbReference>
<proteinExistence type="predicted"/>
<protein>
    <recommendedName>
        <fullName evidence="3">DUF4218 domain-containing protein</fullName>
    </recommendedName>
</protein>
<sequence>MTTHNDLSYIPLNNEQNEPTQAIRNEFEELYVSANEELYLGCDYVTRLDFMAKFTYFKVKVKLTDSIFNEMLEFIQNVFPTNKGHKLPPSYYEIKKTFKMIRPLINDLKDLWALKGVETIDVAICQTFNMRAIVLWTINDFLARSSLSGCSGQGYKACHTCNKDTPSMRVLGKIAYVGHKGFLTNPYKWRRSLDFNGKTEDGDPPRKFDRDQIMDQLSRLPIRVKGKHPSPEIDMYQAKFKSEFPNQDMKEEFLCWFGWQIPQRHIDKDPGVSASSELFALACGPTLTPISVNSYVVNDVRFVVHSRNKRLTTQNNDICSPSDKDKEMYYGQLEDILKFLYMSFKVVLFQAKWFDTSNEGRVIVVEDDHDVIHFDNSSYLALSTSLNDLDFTTLHIDGQSMDVDALPDIIDIDEDDDIIDDEDVIPHDLAYSDDEDLVNVDDDDVAMSANVARGHGGDGGGDDCKGTRKPNLGGRKANSLNTRKETKNPKLRKIMDQFGPQAIRFEWSDRGTLMPLGGHAAHWANLLGEIVWEFPTYFRSWHNIPEERKAGVLGKIGIQFDLTPHMQSDLWPKIKKDIERHLAKIHTNNKSSLKAYRWVANLDDGTYDVEGIRSCRPANISVADWDAHIAFLSDPKNIARCAQNAENQAKSTVICWQESRSLAVL</sequence>
<dbReference type="EMBL" id="BKCJ010197100">
    <property type="protein sequence ID" value="GEY65220.1"/>
    <property type="molecule type" value="Genomic_DNA"/>
</dbReference>
<dbReference type="Pfam" id="PF02992">
    <property type="entry name" value="Transposase_21"/>
    <property type="match status" value="1"/>
</dbReference>
<evidence type="ECO:0000313" key="2">
    <source>
        <dbReference type="EMBL" id="GEY65220.1"/>
    </source>
</evidence>
<organism evidence="2">
    <name type="scientific">Tanacetum cinerariifolium</name>
    <name type="common">Dalmatian daisy</name>
    <name type="synonym">Chrysanthemum cinerariifolium</name>
    <dbReference type="NCBI Taxonomy" id="118510"/>
    <lineage>
        <taxon>Eukaryota</taxon>
        <taxon>Viridiplantae</taxon>
        <taxon>Streptophyta</taxon>
        <taxon>Embryophyta</taxon>
        <taxon>Tracheophyta</taxon>
        <taxon>Spermatophyta</taxon>
        <taxon>Magnoliopsida</taxon>
        <taxon>eudicotyledons</taxon>
        <taxon>Gunneridae</taxon>
        <taxon>Pentapetalae</taxon>
        <taxon>asterids</taxon>
        <taxon>campanulids</taxon>
        <taxon>Asterales</taxon>
        <taxon>Asteraceae</taxon>
        <taxon>Asteroideae</taxon>
        <taxon>Anthemideae</taxon>
        <taxon>Anthemidinae</taxon>
        <taxon>Tanacetum</taxon>
    </lineage>
</organism>
<reference evidence="2" key="1">
    <citation type="journal article" date="2019" name="Sci. Rep.">
        <title>Draft genome of Tanacetum cinerariifolium, the natural source of mosquito coil.</title>
        <authorList>
            <person name="Yamashiro T."/>
            <person name="Shiraishi A."/>
            <person name="Satake H."/>
            <person name="Nakayama K."/>
        </authorList>
    </citation>
    <scope>NUCLEOTIDE SEQUENCE</scope>
</reference>
<dbReference type="AlphaFoldDB" id="A0A699HU85"/>
<evidence type="ECO:0000256" key="1">
    <source>
        <dbReference type="SAM" id="MobiDB-lite"/>
    </source>
</evidence>